<feature type="binding site" description="axial binding residue" evidence="3">
    <location>
        <position position="508"/>
    </location>
    <ligand>
        <name>heme</name>
        <dbReference type="ChEBI" id="CHEBI:30413"/>
    </ligand>
    <ligandPart>
        <name>Fe</name>
        <dbReference type="ChEBI" id="CHEBI:18248"/>
    </ligandPart>
</feature>
<dbReference type="OrthoDB" id="1470350at2759"/>
<dbReference type="PRINTS" id="PR00463">
    <property type="entry name" value="EP450I"/>
</dbReference>
<keyword evidence="5" id="KW-0472">Membrane</keyword>
<keyword evidence="4" id="KW-0503">Monooxygenase</keyword>
<dbReference type="PRINTS" id="PR00385">
    <property type="entry name" value="P450"/>
</dbReference>
<protein>
    <submittedName>
        <fullName evidence="6">Cytochrome P450</fullName>
    </submittedName>
</protein>
<dbReference type="GO" id="GO:0005506">
    <property type="term" value="F:iron ion binding"/>
    <property type="evidence" value="ECO:0007669"/>
    <property type="project" value="InterPro"/>
</dbReference>
<keyword evidence="7" id="KW-1185">Reference proteome</keyword>
<evidence type="ECO:0000256" key="5">
    <source>
        <dbReference type="SAM" id="Phobius"/>
    </source>
</evidence>
<dbReference type="GO" id="GO:0016705">
    <property type="term" value="F:oxidoreductase activity, acting on paired donors, with incorporation or reduction of molecular oxygen"/>
    <property type="evidence" value="ECO:0007669"/>
    <property type="project" value="InterPro"/>
</dbReference>
<dbReference type="PANTHER" id="PTHR24301">
    <property type="entry name" value="THROMBOXANE-A SYNTHASE"/>
    <property type="match status" value="1"/>
</dbReference>
<evidence type="ECO:0000256" key="1">
    <source>
        <dbReference type="ARBA" id="ARBA00022723"/>
    </source>
</evidence>
<dbReference type="SUPFAM" id="SSF48264">
    <property type="entry name" value="Cytochrome P450"/>
    <property type="match status" value="1"/>
</dbReference>
<reference evidence="6 7" key="1">
    <citation type="submission" date="2018-06" db="EMBL/GenBank/DDBJ databases">
        <title>Comparative genomics reveals the genomic features of Rhizophagus irregularis, R. cerebriforme, R. diaphanum and Gigaspora rosea, and their symbiotic lifestyle signature.</title>
        <authorList>
            <person name="Morin E."/>
            <person name="San Clemente H."/>
            <person name="Chen E.C.H."/>
            <person name="De La Providencia I."/>
            <person name="Hainaut M."/>
            <person name="Kuo A."/>
            <person name="Kohler A."/>
            <person name="Murat C."/>
            <person name="Tang N."/>
            <person name="Roy S."/>
            <person name="Loubradou J."/>
            <person name="Henrissat B."/>
            <person name="Grigoriev I.V."/>
            <person name="Corradi N."/>
            <person name="Roux C."/>
            <person name="Martin F.M."/>
        </authorList>
    </citation>
    <scope>NUCLEOTIDE SEQUENCE [LARGE SCALE GENOMIC DNA]</scope>
    <source>
        <strain evidence="6 7">DAOM 194757</strain>
    </source>
</reference>
<evidence type="ECO:0000256" key="3">
    <source>
        <dbReference type="PIRSR" id="PIRSR602401-1"/>
    </source>
</evidence>
<dbReference type="InterPro" id="IPR036396">
    <property type="entry name" value="Cyt_P450_sf"/>
</dbReference>
<keyword evidence="5" id="KW-0812">Transmembrane</keyword>
<sequence>MAIFNIIITISFIELLKLIGSLILVYTFQFYYNYYTRPNKLPGPLPLPFIGNTYLYKSDTKSLFTSLREKYGDIYEVYFGGQRRVVISRPDYFEKILISSNKFFKRYPHSKGIEEYGLSGVGIIHNDNLKSWRFNRQSFIRSIMTPEFNNEAIKLTNKIFQELEGYWKSLANVNVNLSNNNLQDNKNDWSLETDLSKWMRRFTNDIIVMVSTGKRSYSMASYYNKLSPIKISRTGTLIEDSEKLLQAFRSYSLNSGYFFILGSFIRQHVPIIKDKVKEILENRNFIMDKFNEIIKNRRKEIEETPIGSELRHDMLTSLITVNTDRDIKKVKVVEEEMSRPMTDKEIGGNLFDILMGGTDTTANLFCFIVYYICHFPQVKQKMLSEIETVFPSKSKFDLKHDDLSKLKYCEAIIKEVNRCTPLVSHFTRYSDSPCEMAGHHWEAGTLFLINLASVYSHKDYWPDPNTFNPDRFYKENKKSEEIEDNNEENNKIRHRYSFAMFGGGLRICPGKKLAMIELLSLMVLLFRNYDVELVDMKMPLKLKSATASACEELMVKIKPRIRE</sequence>
<dbReference type="GO" id="GO:0020037">
    <property type="term" value="F:heme binding"/>
    <property type="evidence" value="ECO:0007669"/>
    <property type="project" value="InterPro"/>
</dbReference>
<comment type="similarity">
    <text evidence="4">Belongs to the cytochrome P450 family.</text>
</comment>
<dbReference type="PROSITE" id="PS00086">
    <property type="entry name" value="CYTOCHROME_P450"/>
    <property type="match status" value="1"/>
</dbReference>
<evidence type="ECO:0000256" key="4">
    <source>
        <dbReference type="RuleBase" id="RU000461"/>
    </source>
</evidence>
<dbReference type="InterPro" id="IPR001128">
    <property type="entry name" value="Cyt_P450"/>
</dbReference>
<dbReference type="Pfam" id="PF00067">
    <property type="entry name" value="p450"/>
    <property type="match status" value="1"/>
</dbReference>
<dbReference type="PANTHER" id="PTHR24301:SF2">
    <property type="entry name" value="THROMBOXANE-A SYNTHASE"/>
    <property type="match status" value="1"/>
</dbReference>
<gene>
    <name evidence="6" type="ORF">C2G38_2138041</name>
</gene>
<dbReference type="Proteomes" id="UP000266673">
    <property type="component" value="Unassembled WGS sequence"/>
</dbReference>
<feature type="transmembrane region" description="Helical" evidence="5">
    <location>
        <begin position="12"/>
        <end position="32"/>
    </location>
</feature>
<dbReference type="CDD" id="cd00302">
    <property type="entry name" value="cytochrome_P450"/>
    <property type="match status" value="1"/>
</dbReference>
<dbReference type="STRING" id="44941.A0A397W6N4"/>
<evidence type="ECO:0000313" key="7">
    <source>
        <dbReference type="Proteomes" id="UP000266673"/>
    </source>
</evidence>
<evidence type="ECO:0000313" key="6">
    <source>
        <dbReference type="EMBL" id="RIB26996.1"/>
    </source>
</evidence>
<accession>A0A397W6N4</accession>
<keyword evidence="5" id="KW-1133">Transmembrane helix</keyword>
<keyword evidence="4" id="KW-0560">Oxidoreductase</keyword>
<comment type="caution">
    <text evidence="6">The sequence shown here is derived from an EMBL/GenBank/DDBJ whole genome shotgun (WGS) entry which is preliminary data.</text>
</comment>
<organism evidence="6 7">
    <name type="scientific">Gigaspora rosea</name>
    <dbReference type="NCBI Taxonomy" id="44941"/>
    <lineage>
        <taxon>Eukaryota</taxon>
        <taxon>Fungi</taxon>
        <taxon>Fungi incertae sedis</taxon>
        <taxon>Mucoromycota</taxon>
        <taxon>Glomeromycotina</taxon>
        <taxon>Glomeromycetes</taxon>
        <taxon>Diversisporales</taxon>
        <taxon>Gigasporaceae</taxon>
        <taxon>Gigaspora</taxon>
    </lineage>
</organism>
<dbReference type="InterPro" id="IPR002401">
    <property type="entry name" value="Cyt_P450_E_grp-I"/>
</dbReference>
<proteinExistence type="inferred from homology"/>
<dbReference type="InterPro" id="IPR017972">
    <property type="entry name" value="Cyt_P450_CS"/>
</dbReference>
<name>A0A397W6N4_9GLOM</name>
<keyword evidence="1 3" id="KW-0479">Metal-binding</keyword>
<dbReference type="Gene3D" id="1.10.630.10">
    <property type="entry name" value="Cytochrome P450"/>
    <property type="match status" value="1"/>
</dbReference>
<dbReference type="EMBL" id="QKWP01000114">
    <property type="protein sequence ID" value="RIB26996.1"/>
    <property type="molecule type" value="Genomic_DNA"/>
</dbReference>
<keyword evidence="3 4" id="KW-0349">Heme</keyword>
<dbReference type="GO" id="GO:0004497">
    <property type="term" value="F:monooxygenase activity"/>
    <property type="evidence" value="ECO:0007669"/>
    <property type="project" value="UniProtKB-KW"/>
</dbReference>
<keyword evidence="2 3" id="KW-0408">Iron</keyword>
<comment type="cofactor">
    <cofactor evidence="3">
        <name>heme</name>
        <dbReference type="ChEBI" id="CHEBI:30413"/>
    </cofactor>
</comment>
<dbReference type="AlphaFoldDB" id="A0A397W6N4"/>
<evidence type="ECO:0000256" key="2">
    <source>
        <dbReference type="ARBA" id="ARBA00023004"/>
    </source>
</evidence>